<organism evidence="1 2">
    <name type="scientific">Rhizophagus clarus</name>
    <dbReference type="NCBI Taxonomy" id="94130"/>
    <lineage>
        <taxon>Eukaryota</taxon>
        <taxon>Fungi</taxon>
        <taxon>Fungi incertae sedis</taxon>
        <taxon>Mucoromycota</taxon>
        <taxon>Glomeromycotina</taxon>
        <taxon>Glomeromycetes</taxon>
        <taxon>Glomerales</taxon>
        <taxon>Glomeraceae</taxon>
        <taxon>Rhizophagus</taxon>
    </lineage>
</organism>
<evidence type="ECO:0000313" key="2">
    <source>
        <dbReference type="Proteomes" id="UP000615446"/>
    </source>
</evidence>
<dbReference type="EMBL" id="BLAL01000165">
    <property type="protein sequence ID" value="GES87341.1"/>
    <property type="molecule type" value="Genomic_DNA"/>
</dbReference>
<protein>
    <submittedName>
        <fullName evidence="1">Putative nuclease HARBI1</fullName>
    </submittedName>
</protein>
<comment type="caution">
    <text evidence="1">The sequence shown here is derived from an EMBL/GenBank/DDBJ whole genome shotgun (WGS) entry which is preliminary data.</text>
</comment>
<sequence length="153" mass="17339">MSKKNIEYALMLLAIQDLNDPFDSFNDNELDNDNDLIKEILLSLFSSRYLVPEIMFLSLNIGSKDDILSICSRFGICEGTVILYINHVMKAIRNIILELVQWPKNNNRATVHAGFQAIRGFQNVIEAIDGTHFILNEAPAQDPTAILQEKKDT</sequence>
<gene>
    <name evidence="1" type="ORF">RCL2_001433800</name>
</gene>
<dbReference type="OrthoDB" id="2423315at2759"/>
<name>A0A8H3LIR9_9GLOM</name>
<proteinExistence type="predicted"/>
<dbReference type="Proteomes" id="UP000615446">
    <property type="component" value="Unassembled WGS sequence"/>
</dbReference>
<reference evidence="1" key="1">
    <citation type="submission" date="2019-10" db="EMBL/GenBank/DDBJ databases">
        <title>Conservation and host-specific expression of non-tandemly repeated heterogenous ribosome RNA gene in arbuscular mycorrhizal fungi.</title>
        <authorList>
            <person name="Maeda T."/>
            <person name="Kobayashi Y."/>
            <person name="Nakagawa T."/>
            <person name="Ezawa T."/>
            <person name="Yamaguchi K."/>
            <person name="Bino T."/>
            <person name="Nishimoto Y."/>
            <person name="Shigenobu S."/>
            <person name="Kawaguchi M."/>
        </authorList>
    </citation>
    <scope>NUCLEOTIDE SEQUENCE</scope>
    <source>
        <strain evidence="1">HR1</strain>
    </source>
</reference>
<accession>A0A8H3LIR9</accession>
<evidence type="ECO:0000313" key="1">
    <source>
        <dbReference type="EMBL" id="GES87341.1"/>
    </source>
</evidence>
<dbReference type="AlphaFoldDB" id="A0A8H3LIR9"/>